<evidence type="ECO:0000313" key="1">
    <source>
        <dbReference type="EMBL" id="KAJ9590118.1"/>
    </source>
</evidence>
<feature type="non-terminal residue" evidence="1">
    <location>
        <position position="83"/>
    </location>
</feature>
<reference evidence="1" key="2">
    <citation type="submission" date="2023-05" db="EMBL/GenBank/DDBJ databases">
        <authorList>
            <person name="Fouks B."/>
        </authorList>
    </citation>
    <scope>NUCLEOTIDE SEQUENCE</scope>
    <source>
        <strain evidence="1">Stay&amp;Tobe</strain>
        <tissue evidence="1">Testes</tissue>
    </source>
</reference>
<sequence>IKTHNVEPTTASLCKIGLIRRLDMRYNWTQPMEGRDSTDYATATDKHSVFREGRKSLRIPTRDSHDGLTIYATRTSDTSGLNI</sequence>
<comment type="caution">
    <text evidence="1">The sequence shown here is derived from an EMBL/GenBank/DDBJ whole genome shotgun (WGS) entry which is preliminary data.</text>
</comment>
<reference evidence="1" key="1">
    <citation type="journal article" date="2023" name="IScience">
        <title>Live-bearing cockroach genome reveals convergent evolutionary mechanisms linked to viviparity in insects and beyond.</title>
        <authorList>
            <person name="Fouks B."/>
            <person name="Harrison M.C."/>
            <person name="Mikhailova A.A."/>
            <person name="Marchal E."/>
            <person name="English S."/>
            <person name="Carruthers M."/>
            <person name="Jennings E.C."/>
            <person name="Chiamaka E.L."/>
            <person name="Frigard R.A."/>
            <person name="Pippel M."/>
            <person name="Attardo G.M."/>
            <person name="Benoit J.B."/>
            <person name="Bornberg-Bauer E."/>
            <person name="Tobe S.S."/>
        </authorList>
    </citation>
    <scope>NUCLEOTIDE SEQUENCE</scope>
    <source>
        <strain evidence="1">Stay&amp;Tobe</strain>
    </source>
</reference>
<keyword evidence="2" id="KW-1185">Reference proteome</keyword>
<dbReference type="Proteomes" id="UP001233999">
    <property type="component" value="Unassembled WGS sequence"/>
</dbReference>
<gene>
    <name evidence="1" type="ORF">L9F63_016763</name>
</gene>
<dbReference type="AlphaFoldDB" id="A0AAD8A0H5"/>
<evidence type="ECO:0000313" key="2">
    <source>
        <dbReference type="Proteomes" id="UP001233999"/>
    </source>
</evidence>
<feature type="non-terminal residue" evidence="1">
    <location>
        <position position="1"/>
    </location>
</feature>
<organism evidence="1 2">
    <name type="scientific">Diploptera punctata</name>
    <name type="common">Pacific beetle cockroach</name>
    <dbReference type="NCBI Taxonomy" id="6984"/>
    <lineage>
        <taxon>Eukaryota</taxon>
        <taxon>Metazoa</taxon>
        <taxon>Ecdysozoa</taxon>
        <taxon>Arthropoda</taxon>
        <taxon>Hexapoda</taxon>
        <taxon>Insecta</taxon>
        <taxon>Pterygota</taxon>
        <taxon>Neoptera</taxon>
        <taxon>Polyneoptera</taxon>
        <taxon>Dictyoptera</taxon>
        <taxon>Blattodea</taxon>
        <taxon>Blaberoidea</taxon>
        <taxon>Blaberidae</taxon>
        <taxon>Diplopterinae</taxon>
        <taxon>Diploptera</taxon>
    </lineage>
</organism>
<accession>A0AAD8A0H5</accession>
<proteinExistence type="predicted"/>
<name>A0AAD8A0H5_DIPPU</name>
<dbReference type="EMBL" id="JASPKZ010004557">
    <property type="protein sequence ID" value="KAJ9590118.1"/>
    <property type="molecule type" value="Genomic_DNA"/>
</dbReference>
<protein>
    <submittedName>
        <fullName evidence="1">Uncharacterized protein</fullName>
    </submittedName>
</protein>